<dbReference type="EMBL" id="LRBS01000050">
    <property type="protein sequence ID" value="OII76786.1"/>
    <property type="molecule type" value="Genomic_DNA"/>
</dbReference>
<sequence>MKRYIINIIGIISVSLIGILLAKEVNKEENLVNKLKNGPIGALFLPNSKLQGPYNDFSADLKLATEDIKIEYDTAKKRISKFRNQLMGPVQHTLQTHLASKTQLMTRLAYVGKLLRTAYDHAYPDKAGKPIVLVQKTLADEYLYPPVDSKLAGCAASILGDMESDDEITLLSPTDLTDQTELLEEMDEKDRHKYSSEMAKMYDEKASNLKEELSQAVDDWQSSQLLTSAKSV</sequence>
<comment type="caution">
    <text evidence="1">The sequence shown here is derived from an EMBL/GenBank/DDBJ whole genome shotgun (WGS) entry which is preliminary data.</text>
</comment>
<evidence type="ECO:0000313" key="2">
    <source>
        <dbReference type="Proteomes" id="UP000186804"/>
    </source>
</evidence>
<proteinExistence type="predicted"/>
<dbReference type="VEuPathDB" id="CryptoDB:cand_024630"/>
<name>A0A1J4MRB5_9CRYT</name>
<reference evidence="1 2" key="1">
    <citation type="submission" date="2016-10" db="EMBL/GenBank/DDBJ databases">
        <title>Reductive evolution of mitochondrial metabolism and differential evolution of invasion-related proteins in Cryptosporidium.</title>
        <authorList>
            <person name="Liu S."/>
            <person name="Roellig D.M."/>
            <person name="Guo Y."/>
            <person name="Li N."/>
            <person name="Frace M.A."/>
            <person name="Tang K."/>
            <person name="Zhang L."/>
            <person name="Feng Y."/>
            <person name="Xiao L."/>
        </authorList>
    </citation>
    <scope>NUCLEOTIDE SEQUENCE [LARGE SCALE GENOMIC DNA]</scope>
    <source>
        <strain evidence="1">30847</strain>
    </source>
</reference>
<dbReference type="RefSeq" id="XP_067068632.1">
    <property type="nucleotide sequence ID" value="XM_067212693.1"/>
</dbReference>
<keyword evidence="2" id="KW-1185">Reference proteome</keyword>
<dbReference type="OrthoDB" id="337556at2759"/>
<accession>A0A1J4MRB5</accession>
<dbReference type="AlphaFoldDB" id="A0A1J4MRB5"/>
<dbReference type="GeneID" id="92366647"/>
<protein>
    <submittedName>
        <fullName evidence="1">Uncharacterized protein</fullName>
    </submittedName>
</protein>
<organism evidence="1 2">
    <name type="scientific">Cryptosporidium andersoni</name>
    <dbReference type="NCBI Taxonomy" id="117008"/>
    <lineage>
        <taxon>Eukaryota</taxon>
        <taxon>Sar</taxon>
        <taxon>Alveolata</taxon>
        <taxon>Apicomplexa</taxon>
        <taxon>Conoidasida</taxon>
        <taxon>Coccidia</taxon>
        <taxon>Eucoccidiorida</taxon>
        <taxon>Eimeriorina</taxon>
        <taxon>Cryptosporidiidae</taxon>
        <taxon>Cryptosporidium</taxon>
    </lineage>
</organism>
<dbReference type="Proteomes" id="UP000186804">
    <property type="component" value="Unassembled WGS sequence"/>
</dbReference>
<gene>
    <name evidence="1" type="ORF">cand_024630</name>
</gene>
<evidence type="ECO:0000313" key="1">
    <source>
        <dbReference type="EMBL" id="OII76786.1"/>
    </source>
</evidence>